<dbReference type="AlphaFoldDB" id="A0A1H1XRG2"/>
<dbReference type="Proteomes" id="UP000198688">
    <property type="component" value="Chromosome I"/>
</dbReference>
<sequence>MTTVRSRGDRSTAYAFGRNRPVSADWSAVTARYSARPPWRATSRETTDGFRLISRAISLNSRPSAKPREISSRSTRVNMLRTAGILSHRPIKIKCYD</sequence>
<evidence type="ECO:0000313" key="2">
    <source>
        <dbReference type="Proteomes" id="UP000198688"/>
    </source>
</evidence>
<dbReference type="EMBL" id="LT629758">
    <property type="protein sequence ID" value="SDT11396.1"/>
    <property type="molecule type" value="Genomic_DNA"/>
</dbReference>
<keyword evidence="2" id="KW-1185">Reference proteome</keyword>
<protein>
    <submittedName>
        <fullName evidence="1">Uncharacterized protein</fullName>
    </submittedName>
</protein>
<organism evidence="1 2">
    <name type="scientific">Actinoplanes derwentensis</name>
    <dbReference type="NCBI Taxonomy" id="113562"/>
    <lineage>
        <taxon>Bacteria</taxon>
        <taxon>Bacillati</taxon>
        <taxon>Actinomycetota</taxon>
        <taxon>Actinomycetes</taxon>
        <taxon>Micromonosporales</taxon>
        <taxon>Micromonosporaceae</taxon>
        <taxon>Actinoplanes</taxon>
    </lineage>
</organism>
<gene>
    <name evidence="1" type="ORF">SAMN04489716_2548</name>
</gene>
<proteinExistence type="predicted"/>
<name>A0A1H1XRG2_9ACTN</name>
<evidence type="ECO:0000313" key="1">
    <source>
        <dbReference type="EMBL" id="SDT11396.1"/>
    </source>
</evidence>
<accession>A0A1H1XRG2</accession>
<reference evidence="1 2" key="1">
    <citation type="submission" date="2016-10" db="EMBL/GenBank/DDBJ databases">
        <authorList>
            <person name="de Groot N.N."/>
        </authorList>
    </citation>
    <scope>NUCLEOTIDE SEQUENCE [LARGE SCALE GENOMIC DNA]</scope>
    <source>
        <strain evidence="1 2">DSM 43941</strain>
    </source>
</reference>